<dbReference type="EMBL" id="JAGWCR010000006">
    <property type="protein sequence ID" value="MBS3649493.1"/>
    <property type="molecule type" value="Genomic_DNA"/>
</dbReference>
<protein>
    <submittedName>
        <fullName evidence="2">Alpha/beta fold hydrolase</fullName>
    </submittedName>
</protein>
<keyword evidence="3" id="KW-1185">Reference proteome</keyword>
<proteinExistence type="predicted"/>
<organism evidence="2 3">
    <name type="scientific">Pseudaminobacter soli</name>
    <name type="common">ex Zhang et al. 2022</name>
    <dbReference type="NCBI Taxonomy" id="2831468"/>
    <lineage>
        <taxon>Bacteria</taxon>
        <taxon>Pseudomonadati</taxon>
        <taxon>Pseudomonadota</taxon>
        <taxon>Alphaproteobacteria</taxon>
        <taxon>Hyphomicrobiales</taxon>
        <taxon>Phyllobacteriaceae</taxon>
        <taxon>Pseudaminobacter</taxon>
    </lineage>
</organism>
<dbReference type="SUPFAM" id="SSF53474">
    <property type="entry name" value="alpha/beta-Hydrolases"/>
    <property type="match status" value="1"/>
</dbReference>
<feature type="domain" description="AB hydrolase-1" evidence="1">
    <location>
        <begin position="19"/>
        <end position="243"/>
    </location>
</feature>
<dbReference type="PANTHER" id="PTHR43798">
    <property type="entry name" value="MONOACYLGLYCEROL LIPASE"/>
    <property type="match status" value="1"/>
</dbReference>
<dbReference type="InterPro" id="IPR050266">
    <property type="entry name" value="AB_hydrolase_sf"/>
</dbReference>
<reference evidence="2" key="1">
    <citation type="submission" date="2021-04" db="EMBL/GenBank/DDBJ databases">
        <title>Pseudaminobacter soli sp. nov., isolated from paddy soil contaminated by heavy metals.</title>
        <authorList>
            <person name="Zhang K."/>
        </authorList>
    </citation>
    <scope>NUCLEOTIDE SEQUENCE</scope>
    <source>
        <strain evidence="2">19-2017</strain>
    </source>
</reference>
<evidence type="ECO:0000259" key="1">
    <source>
        <dbReference type="Pfam" id="PF00561"/>
    </source>
</evidence>
<dbReference type="GO" id="GO:0016787">
    <property type="term" value="F:hydrolase activity"/>
    <property type="evidence" value="ECO:0007669"/>
    <property type="project" value="UniProtKB-KW"/>
</dbReference>
<dbReference type="AlphaFoldDB" id="A0A942E1K2"/>
<dbReference type="InterPro" id="IPR000073">
    <property type="entry name" value="AB_hydrolase_1"/>
</dbReference>
<evidence type="ECO:0000313" key="3">
    <source>
        <dbReference type="Proteomes" id="UP000680348"/>
    </source>
</evidence>
<dbReference type="Gene3D" id="3.40.50.1820">
    <property type="entry name" value="alpha/beta hydrolase"/>
    <property type="match status" value="1"/>
</dbReference>
<dbReference type="Pfam" id="PF00561">
    <property type="entry name" value="Abhydrolase_1"/>
    <property type="match status" value="1"/>
</dbReference>
<name>A0A942E1K2_9HYPH</name>
<dbReference type="GO" id="GO:0016020">
    <property type="term" value="C:membrane"/>
    <property type="evidence" value="ECO:0007669"/>
    <property type="project" value="TreeGrafter"/>
</dbReference>
<evidence type="ECO:0000313" key="2">
    <source>
        <dbReference type="EMBL" id="MBS3649493.1"/>
    </source>
</evidence>
<gene>
    <name evidence="2" type="ORF">KEU06_12825</name>
</gene>
<sequence length="261" mass="27792">MTTVTVGQTVVEVTGEGFPVVMIHGLGGTSNMFQPQMQALSGYRVIRIDLPGSGRSPRPLDPLTIEMMSDAVIRAMDGVGVTRAHFVGHSMGTIVCQQIAAREPQLVASLCLFGALAEPADATRTGLAARTKLARSGSMSDIADQIVANAISAHTRENSPAAVAFVRESITRQDPESYARTCEALAKASAVDLRRISAPTLLVTGDADVVNPLSVAQAMADKIKGAVLSSIDRCGHWATIEHPRECNQKLTEFLRRADRVT</sequence>
<dbReference type="PRINTS" id="PR00111">
    <property type="entry name" value="ABHYDROLASE"/>
</dbReference>
<dbReference type="Proteomes" id="UP000680348">
    <property type="component" value="Unassembled WGS sequence"/>
</dbReference>
<dbReference type="InterPro" id="IPR029058">
    <property type="entry name" value="AB_hydrolase_fold"/>
</dbReference>
<dbReference type="PANTHER" id="PTHR43798:SF33">
    <property type="entry name" value="HYDROLASE, PUTATIVE (AFU_ORTHOLOGUE AFUA_2G14860)-RELATED"/>
    <property type="match status" value="1"/>
</dbReference>
<accession>A0A942E1K2</accession>
<keyword evidence="2" id="KW-0378">Hydrolase</keyword>
<dbReference type="RefSeq" id="WP_188255053.1">
    <property type="nucleotide sequence ID" value="NZ_JABVCF010000006.1"/>
</dbReference>
<comment type="caution">
    <text evidence="2">The sequence shown here is derived from an EMBL/GenBank/DDBJ whole genome shotgun (WGS) entry which is preliminary data.</text>
</comment>